<accession>A0A7V4TI14</accession>
<dbReference type="PANTHER" id="PTHR43019">
    <property type="entry name" value="SERINE ENDOPROTEASE DEGS"/>
    <property type="match status" value="1"/>
</dbReference>
<evidence type="ECO:0000256" key="2">
    <source>
        <dbReference type="SAM" id="SignalP"/>
    </source>
</evidence>
<feature type="signal peptide" evidence="2">
    <location>
        <begin position="1"/>
        <end position="20"/>
    </location>
</feature>
<reference evidence="3" key="1">
    <citation type="journal article" date="2020" name="mSystems">
        <title>Genome- and Community-Level Interaction Insights into Carbon Utilization and Element Cycling Functions of Hydrothermarchaeota in Hydrothermal Sediment.</title>
        <authorList>
            <person name="Zhou Z."/>
            <person name="Liu Y."/>
            <person name="Xu W."/>
            <person name="Pan J."/>
            <person name="Luo Z.H."/>
            <person name="Li M."/>
        </authorList>
    </citation>
    <scope>NUCLEOTIDE SEQUENCE [LARGE SCALE GENOMIC DNA]</scope>
    <source>
        <strain evidence="3">SpSt-82</strain>
    </source>
</reference>
<dbReference type="AlphaFoldDB" id="A0A7V4TI14"/>
<dbReference type="InterPro" id="IPR043504">
    <property type="entry name" value="Peptidase_S1_PA_chymotrypsin"/>
</dbReference>
<comment type="caution">
    <text evidence="3">The sequence shown here is derived from an EMBL/GenBank/DDBJ whole genome shotgun (WGS) entry which is preliminary data.</text>
</comment>
<feature type="chain" id="PRO_5030790736" evidence="2">
    <location>
        <begin position="21"/>
        <end position="328"/>
    </location>
</feature>
<dbReference type="InterPro" id="IPR019734">
    <property type="entry name" value="TPR_rpt"/>
</dbReference>
<dbReference type="SMART" id="SM00028">
    <property type="entry name" value="TPR"/>
    <property type="match status" value="2"/>
</dbReference>
<name>A0A7V4TI14_9BACT</name>
<organism evidence="3">
    <name type="scientific">Candidatus Caldatribacterium saccharofermentans</name>
    <dbReference type="NCBI Taxonomy" id="1454753"/>
    <lineage>
        <taxon>Bacteria</taxon>
        <taxon>Pseudomonadati</taxon>
        <taxon>Atribacterota</taxon>
        <taxon>Atribacteria</taxon>
        <taxon>Atribacterales</taxon>
        <taxon>Candidatus Caldatribacteriaceae</taxon>
        <taxon>Candidatus Caldatribacterium</taxon>
    </lineage>
</organism>
<dbReference type="PRINTS" id="PR00834">
    <property type="entry name" value="PROTEASES2C"/>
</dbReference>
<dbReference type="SUPFAM" id="SSF48452">
    <property type="entry name" value="TPR-like"/>
    <property type="match status" value="1"/>
</dbReference>
<keyword evidence="1" id="KW-0802">TPR repeat</keyword>
<dbReference type="PANTHER" id="PTHR43019:SF23">
    <property type="entry name" value="PROTEASE DO-LIKE 5, CHLOROPLASTIC"/>
    <property type="match status" value="1"/>
</dbReference>
<keyword evidence="2" id="KW-0732">Signal</keyword>
<proteinExistence type="predicted"/>
<protein>
    <submittedName>
        <fullName evidence="3">Tetratricopeptide repeat protein</fullName>
    </submittedName>
</protein>
<dbReference type="InterPro" id="IPR001940">
    <property type="entry name" value="Peptidase_S1C"/>
</dbReference>
<dbReference type="PROSITE" id="PS50293">
    <property type="entry name" value="TPR_REGION"/>
    <property type="match status" value="1"/>
</dbReference>
<evidence type="ECO:0000313" key="3">
    <source>
        <dbReference type="EMBL" id="HGY40237.1"/>
    </source>
</evidence>
<gene>
    <name evidence="3" type="ORF">ENW11_10595</name>
</gene>
<dbReference type="PROSITE" id="PS50005">
    <property type="entry name" value="TPR"/>
    <property type="match status" value="1"/>
</dbReference>
<dbReference type="InterPro" id="IPR011990">
    <property type="entry name" value="TPR-like_helical_dom_sf"/>
</dbReference>
<dbReference type="Pfam" id="PF13365">
    <property type="entry name" value="Trypsin_2"/>
    <property type="match status" value="1"/>
</dbReference>
<dbReference type="GO" id="GO:0004252">
    <property type="term" value="F:serine-type endopeptidase activity"/>
    <property type="evidence" value="ECO:0007669"/>
    <property type="project" value="InterPro"/>
</dbReference>
<sequence length="328" mass="36287">MNSYRLFLVILLVISFSVCASQSFAGVEEKTRSIEEIAEAVIPCVVVVRTDKGSGTGFFVTYDGKVMTNFHVVEGAQKIEVQNHQGEIFPVKKILARDEKNDLALLLVDIPKTKVHSLTLNPFLPRKGTAIVVVGNPLNFAFSVYCGYVANIVDIPPLKDLIQLDVTAYPGSSGSPVVNLRGEVIGIVKGRYQGWERINFAIPAQKALQLDYEVSVETGDRLASRGKYAEAIEAYTGAINCGFRPFKALYGRARAYYNLGQWKEALQDLTRALEFEPRLPQIYYARGLCFLRLGDCSSARKEHASLASLDASLAQQLLNLIRGRCPEF</sequence>
<dbReference type="Gene3D" id="1.25.40.10">
    <property type="entry name" value="Tetratricopeptide repeat domain"/>
    <property type="match status" value="1"/>
</dbReference>
<dbReference type="Gene3D" id="2.40.10.10">
    <property type="entry name" value="Trypsin-like serine proteases"/>
    <property type="match status" value="2"/>
</dbReference>
<dbReference type="SUPFAM" id="SSF50494">
    <property type="entry name" value="Trypsin-like serine proteases"/>
    <property type="match status" value="1"/>
</dbReference>
<dbReference type="EMBL" id="DTIY01000080">
    <property type="protein sequence ID" value="HGY40237.1"/>
    <property type="molecule type" value="Genomic_DNA"/>
</dbReference>
<dbReference type="GO" id="GO:0006508">
    <property type="term" value="P:proteolysis"/>
    <property type="evidence" value="ECO:0007669"/>
    <property type="project" value="InterPro"/>
</dbReference>
<dbReference type="InterPro" id="IPR009003">
    <property type="entry name" value="Peptidase_S1_PA"/>
</dbReference>
<feature type="repeat" description="TPR" evidence="1">
    <location>
        <begin position="246"/>
        <end position="279"/>
    </location>
</feature>
<evidence type="ECO:0000256" key="1">
    <source>
        <dbReference type="PROSITE-ProRule" id="PRU00339"/>
    </source>
</evidence>
<dbReference type="Pfam" id="PF13414">
    <property type="entry name" value="TPR_11"/>
    <property type="match status" value="1"/>
</dbReference>